<proteinExistence type="predicted"/>
<dbReference type="AlphaFoldDB" id="A0AAE0F1J2"/>
<gene>
    <name evidence="2" type="ORF">CYMTET_42414</name>
</gene>
<keyword evidence="3" id="KW-1185">Reference proteome</keyword>
<accession>A0AAE0F1J2</accession>
<keyword evidence="1" id="KW-0732">Signal</keyword>
<sequence length="298" mass="33011">MTHNSFGIWLQLLFWTGRVCFIFCEPGSVQADSNRNSSPHSPGHRFEQSDYLRKIQNNVSDTLLLNSVQNWGNETRLQDVLGRAKAGLEINVLVLGSSIALTAGCTLPLPPLQRTCNDCCGARKFHSLDTRVASASGWAKKGVMAAFSEFVSTAKINIFNAAQPMGGPVQFLSCINAWVPQPETIDLFIMEFAVTSETHLSSAKPDNMEVLIRWALSLPRRPAMIFANFLEWCESSDESIRAEYKACRQHGEGPMRPLVDLAKGTVADKLNHVEQLASHYGLAVVSQRSALYFEVRHA</sequence>
<feature type="signal peptide" evidence="1">
    <location>
        <begin position="1"/>
        <end position="31"/>
    </location>
</feature>
<reference evidence="2 3" key="1">
    <citation type="journal article" date="2015" name="Genome Biol. Evol.">
        <title>Comparative Genomics of a Bacterivorous Green Alga Reveals Evolutionary Causalities and Consequences of Phago-Mixotrophic Mode of Nutrition.</title>
        <authorList>
            <person name="Burns J.A."/>
            <person name="Paasch A."/>
            <person name="Narechania A."/>
            <person name="Kim E."/>
        </authorList>
    </citation>
    <scope>NUCLEOTIDE SEQUENCE [LARGE SCALE GENOMIC DNA]</scope>
    <source>
        <strain evidence="2 3">PLY_AMNH</strain>
    </source>
</reference>
<organism evidence="2 3">
    <name type="scientific">Cymbomonas tetramitiformis</name>
    <dbReference type="NCBI Taxonomy" id="36881"/>
    <lineage>
        <taxon>Eukaryota</taxon>
        <taxon>Viridiplantae</taxon>
        <taxon>Chlorophyta</taxon>
        <taxon>Pyramimonadophyceae</taxon>
        <taxon>Pyramimonadales</taxon>
        <taxon>Pyramimonadaceae</taxon>
        <taxon>Cymbomonas</taxon>
    </lineage>
</organism>
<dbReference type="EMBL" id="LGRX02028398">
    <property type="protein sequence ID" value="KAK3248109.1"/>
    <property type="molecule type" value="Genomic_DNA"/>
</dbReference>
<evidence type="ECO:0000313" key="2">
    <source>
        <dbReference type="EMBL" id="KAK3248109.1"/>
    </source>
</evidence>
<feature type="chain" id="PRO_5041913857" evidence="1">
    <location>
        <begin position="32"/>
        <end position="298"/>
    </location>
</feature>
<evidence type="ECO:0000256" key="1">
    <source>
        <dbReference type="SAM" id="SignalP"/>
    </source>
</evidence>
<name>A0AAE0F1J2_9CHLO</name>
<protein>
    <submittedName>
        <fullName evidence="2">Uncharacterized protein</fullName>
    </submittedName>
</protein>
<evidence type="ECO:0000313" key="3">
    <source>
        <dbReference type="Proteomes" id="UP001190700"/>
    </source>
</evidence>
<dbReference type="PANTHER" id="PTHR34407:SF1">
    <property type="entry name" value="SGNH HYDROLASE-TYPE ESTERASE DOMAIN-CONTAINING PROTEIN"/>
    <property type="match status" value="1"/>
</dbReference>
<dbReference type="Proteomes" id="UP001190700">
    <property type="component" value="Unassembled WGS sequence"/>
</dbReference>
<dbReference type="PANTHER" id="PTHR34407">
    <property type="entry name" value="EXPRESSED PROTEIN"/>
    <property type="match status" value="1"/>
</dbReference>
<comment type="caution">
    <text evidence="2">The sequence shown here is derived from an EMBL/GenBank/DDBJ whole genome shotgun (WGS) entry which is preliminary data.</text>
</comment>